<keyword evidence="1" id="KW-1133">Transmembrane helix</keyword>
<evidence type="ECO:0000256" key="1">
    <source>
        <dbReference type="SAM" id="Phobius"/>
    </source>
</evidence>
<organism evidence="2 3">
    <name type="scientific">Breoghania corrubedonensis</name>
    <dbReference type="NCBI Taxonomy" id="665038"/>
    <lineage>
        <taxon>Bacteria</taxon>
        <taxon>Pseudomonadati</taxon>
        <taxon>Pseudomonadota</taxon>
        <taxon>Alphaproteobacteria</taxon>
        <taxon>Hyphomicrobiales</taxon>
        <taxon>Stappiaceae</taxon>
        <taxon>Breoghania</taxon>
    </lineage>
</organism>
<accession>A0A2T5VCJ1</accession>
<sequence length="154" mass="16994">MTVEIRGGRGLEPPPLPRRNLSEAMKRGAMCRCPRCGKGRLFDGYLKVRPVCETCGEELFHHRADDAPPYFTILILGHVLISVVIGVEAAFRPPLWVHMAMWIPLSTLLALLLLRPIKGTLVGLQWALYMHGFDPNAEDDYALMAGEQGGSNGA</sequence>
<keyword evidence="1" id="KW-0812">Transmembrane</keyword>
<feature type="transmembrane region" description="Helical" evidence="1">
    <location>
        <begin position="70"/>
        <end position="89"/>
    </location>
</feature>
<dbReference type="Proteomes" id="UP000244081">
    <property type="component" value="Unassembled WGS sequence"/>
</dbReference>
<evidence type="ECO:0000313" key="3">
    <source>
        <dbReference type="Proteomes" id="UP000244081"/>
    </source>
</evidence>
<name>A0A2T5VCJ1_9HYPH</name>
<dbReference type="EMBL" id="QAYG01000002">
    <property type="protein sequence ID" value="PTW61467.1"/>
    <property type="molecule type" value="Genomic_DNA"/>
</dbReference>
<keyword evidence="1" id="KW-0472">Membrane</keyword>
<dbReference type="InterPro" id="IPR009325">
    <property type="entry name" value="DUF983"/>
</dbReference>
<evidence type="ECO:0000313" key="2">
    <source>
        <dbReference type="EMBL" id="PTW61467.1"/>
    </source>
</evidence>
<comment type="caution">
    <text evidence="2">The sequence shown here is derived from an EMBL/GenBank/DDBJ whole genome shotgun (WGS) entry which is preliminary data.</text>
</comment>
<gene>
    <name evidence="2" type="ORF">C8N35_102177</name>
</gene>
<proteinExistence type="predicted"/>
<dbReference type="AlphaFoldDB" id="A0A2T5VCJ1"/>
<dbReference type="Pfam" id="PF06170">
    <property type="entry name" value="DUF983"/>
    <property type="match status" value="1"/>
</dbReference>
<keyword evidence="3" id="KW-1185">Reference proteome</keyword>
<reference evidence="2 3" key="1">
    <citation type="submission" date="2018-04" db="EMBL/GenBank/DDBJ databases">
        <title>Genomic Encyclopedia of Archaeal and Bacterial Type Strains, Phase II (KMG-II): from individual species to whole genera.</title>
        <authorList>
            <person name="Goeker M."/>
        </authorList>
    </citation>
    <scope>NUCLEOTIDE SEQUENCE [LARGE SCALE GENOMIC DNA]</scope>
    <source>
        <strain evidence="2 3">DSM 23382</strain>
    </source>
</reference>
<protein>
    <submittedName>
        <fullName evidence="2">Uncharacterized protein (DUF983 family)</fullName>
    </submittedName>
</protein>
<feature type="transmembrane region" description="Helical" evidence="1">
    <location>
        <begin position="95"/>
        <end position="114"/>
    </location>
</feature>